<dbReference type="Proteomes" id="UP000019140">
    <property type="component" value="Unassembled WGS sequence"/>
</dbReference>
<feature type="non-terminal residue" evidence="1">
    <location>
        <position position="474"/>
    </location>
</feature>
<feature type="non-terminal residue" evidence="1">
    <location>
        <position position="1"/>
    </location>
</feature>
<evidence type="ECO:0000313" key="1">
    <source>
        <dbReference type="EMBL" id="ETW93908.1"/>
    </source>
</evidence>
<sequence length="474" mass="53127">PDMICPNAILFNGGFFTPELVRERILEAMTGWFRDKGVNRDLKVLQNARPEAAVAVGAAYYGHVRRSGGLRIHGGSARAYYMGVQTGHEPPGDRISAVCVLPRGTEEGTTLDLANRAFTVLTNQPVTFTLYSSIVRQDAHADVVTLQAEDVHRHAPLIAELRFGKRSRKVELPVQLSAHYSEVGTLEIWCESQTTEHRWRLQFQLRAALADGPSGVETPDTTQTKIAEKALQQAERQIRAVFGGQSHHSRGEPLAPEELFGQLESTLGYDRDVWPVYAARKLCNVLIEVADGRKKSAPLEARWLNLFGFCLRPGFGVELDEWRIKQARVIYHTGLVYPKNVDCQVQWAVLWRRIAGGLSAGQQHDLYQRHRSILGLGSKKRGKRLNGHLEREIWRLLASLERLPVPDRVSLGREVLDKLQQQPKDKSYLWAIGRLGARIPFFGPLNCVIPAETAATWIEALFELPVFTPDTVSA</sequence>
<protein>
    <recommendedName>
        <fullName evidence="3">Molecular chaperone DnaK</fullName>
    </recommendedName>
</protein>
<dbReference type="InterPro" id="IPR021030">
    <property type="entry name" value="DUF3731"/>
</dbReference>
<reference evidence="1 2" key="1">
    <citation type="journal article" date="2014" name="Nature">
        <title>An environmental bacterial taxon with a large and distinct metabolic repertoire.</title>
        <authorList>
            <person name="Wilson M.C."/>
            <person name="Mori T."/>
            <person name="Ruckert C."/>
            <person name="Uria A.R."/>
            <person name="Helf M.J."/>
            <person name="Takada K."/>
            <person name="Gernert C."/>
            <person name="Steffens U.A."/>
            <person name="Heycke N."/>
            <person name="Schmitt S."/>
            <person name="Rinke C."/>
            <person name="Helfrich E.J."/>
            <person name="Brachmann A.O."/>
            <person name="Gurgui C."/>
            <person name="Wakimoto T."/>
            <person name="Kracht M."/>
            <person name="Crusemann M."/>
            <person name="Hentschel U."/>
            <person name="Abe I."/>
            <person name="Matsunaga S."/>
            <person name="Kalinowski J."/>
            <person name="Takeyama H."/>
            <person name="Piel J."/>
        </authorList>
    </citation>
    <scope>NUCLEOTIDE SEQUENCE [LARGE SCALE GENOMIC DNA]</scope>
    <source>
        <strain evidence="2">TSY2</strain>
    </source>
</reference>
<dbReference type="Pfam" id="PF12531">
    <property type="entry name" value="DUF3731"/>
    <property type="match status" value="1"/>
</dbReference>
<comment type="caution">
    <text evidence="1">The sequence shown here is derived from an EMBL/GenBank/DDBJ whole genome shotgun (WGS) entry which is preliminary data.</text>
</comment>
<dbReference type="AlphaFoldDB" id="W4L763"/>
<proteinExistence type="predicted"/>
<accession>W4L763</accession>
<keyword evidence="2" id="KW-1185">Reference proteome</keyword>
<evidence type="ECO:0000313" key="2">
    <source>
        <dbReference type="Proteomes" id="UP000019140"/>
    </source>
</evidence>
<dbReference type="EMBL" id="AZHX01002556">
    <property type="protein sequence ID" value="ETW93908.1"/>
    <property type="molecule type" value="Genomic_DNA"/>
</dbReference>
<gene>
    <name evidence="1" type="ORF">ETSY2_50585</name>
</gene>
<name>W4L763_9BACT</name>
<evidence type="ECO:0008006" key="3">
    <source>
        <dbReference type="Google" id="ProtNLM"/>
    </source>
</evidence>
<organism evidence="1 2">
    <name type="scientific">Candidatus Entotheonella gemina</name>
    <dbReference type="NCBI Taxonomy" id="1429439"/>
    <lineage>
        <taxon>Bacteria</taxon>
        <taxon>Pseudomonadati</taxon>
        <taxon>Nitrospinota/Tectimicrobiota group</taxon>
        <taxon>Candidatus Tectimicrobiota</taxon>
        <taxon>Candidatus Entotheonellia</taxon>
        <taxon>Candidatus Entotheonellales</taxon>
        <taxon>Candidatus Entotheonellaceae</taxon>
        <taxon>Candidatus Entotheonella</taxon>
    </lineage>
</organism>